<evidence type="ECO:0008006" key="3">
    <source>
        <dbReference type="Google" id="ProtNLM"/>
    </source>
</evidence>
<dbReference type="STRING" id="266779.Meso_3733"/>
<dbReference type="EMBL" id="CP000390">
    <property type="protein sequence ID" value="ABG65101.1"/>
    <property type="molecule type" value="Genomic_DNA"/>
</dbReference>
<name>Q11BX4_CHESB</name>
<dbReference type="HOGENOM" id="CLU_1728082_0_0_5"/>
<evidence type="ECO:0000256" key="1">
    <source>
        <dbReference type="SAM" id="MobiDB-lite"/>
    </source>
</evidence>
<evidence type="ECO:0000313" key="2">
    <source>
        <dbReference type="EMBL" id="ABG65101.1"/>
    </source>
</evidence>
<accession>Q11BX4</accession>
<reference evidence="2" key="1">
    <citation type="submission" date="2006-06" db="EMBL/GenBank/DDBJ databases">
        <title>Complete sequence of chromosome of Chelativorans sp. BNC1.</title>
        <authorList>
            <consortium name="US DOE Joint Genome Institute"/>
            <person name="Copeland A."/>
            <person name="Lucas S."/>
            <person name="Lapidus A."/>
            <person name="Barry K."/>
            <person name="Detter J.C."/>
            <person name="Glavina del Rio T."/>
            <person name="Hammon N."/>
            <person name="Israni S."/>
            <person name="Dalin E."/>
            <person name="Tice H."/>
            <person name="Pitluck S."/>
            <person name="Chertkov O."/>
            <person name="Brettin T."/>
            <person name="Bruce D."/>
            <person name="Han C."/>
            <person name="Tapia R."/>
            <person name="Gilna P."/>
            <person name="Schmutz J."/>
            <person name="Larimer F."/>
            <person name="Land M."/>
            <person name="Hauser L."/>
            <person name="Kyrpides N."/>
            <person name="Mikhailova N."/>
            <person name="Richardson P."/>
        </authorList>
    </citation>
    <scope>NUCLEOTIDE SEQUENCE</scope>
    <source>
        <strain evidence="2">BNC1</strain>
    </source>
</reference>
<dbReference type="KEGG" id="mes:Meso_3733"/>
<dbReference type="AlphaFoldDB" id="Q11BX4"/>
<sequence>MKLMRSVFEVDEEEMSRLMQPSAGFGIDLAIKRKLWDPACHVLVEDYAAGAVTPRYGVWATGLHIALKGKVQVEYWSSYSMGNWVSGKFVAEPGDAYLLDKGDQLRFTVLSDIPYRHLGILMPAHAFAAEPDESVRPEGEVQSRKREFGKL</sequence>
<proteinExistence type="predicted"/>
<feature type="compositionally biased region" description="Basic and acidic residues" evidence="1">
    <location>
        <begin position="133"/>
        <end position="151"/>
    </location>
</feature>
<protein>
    <recommendedName>
        <fullName evidence="3">AraC-type arabinose-binding/dimerisation domain-containing protein</fullName>
    </recommendedName>
</protein>
<gene>
    <name evidence="2" type="ordered locus">Meso_3733</name>
</gene>
<dbReference type="OrthoDB" id="9798709at2"/>
<organism evidence="2">
    <name type="scientific">Chelativorans sp. (strain BNC1)</name>
    <dbReference type="NCBI Taxonomy" id="266779"/>
    <lineage>
        <taxon>Bacteria</taxon>
        <taxon>Pseudomonadati</taxon>
        <taxon>Pseudomonadota</taxon>
        <taxon>Alphaproteobacteria</taxon>
        <taxon>Hyphomicrobiales</taxon>
        <taxon>Phyllobacteriaceae</taxon>
        <taxon>Chelativorans</taxon>
    </lineage>
</organism>
<feature type="region of interest" description="Disordered" evidence="1">
    <location>
        <begin position="132"/>
        <end position="151"/>
    </location>
</feature>